<dbReference type="NCBIfam" id="TIGR00879">
    <property type="entry name" value="SP"/>
    <property type="match status" value="1"/>
</dbReference>
<feature type="transmembrane region" description="Helical" evidence="8">
    <location>
        <begin position="66"/>
        <end position="85"/>
    </location>
</feature>
<feature type="transmembrane region" description="Helical" evidence="8">
    <location>
        <begin position="97"/>
        <end position="117"/>
    </location>
</feature>
<feature type="transmembrane region" description="Helical" evidence="8">
    <location>
        <begin position="186"/>
        <end position="206"/>
    </location>
</feature>
<evidence type="ECO:0000256" key="1">
    <source>
        <dbReference type="ARBA" id="ARBA00004141"/>
    </source>
</evidence>
<evidence type="ECO:0000259" key="9">
    <source>
        <dbReference type="PROSITE" id="PS50850"/>
    </source>
</evidence>
<gene>
    <name evidence="10" type="ORF">DL89DRAFT_244322</name>
</gene>
<keyword evidence="6 8" id="KW-0472">Membrane</keyword>
<dbReference type="OrthoDB" id="4540492at2759"/>
<proteinExistence type="inferred from homology"/>
<evidence type="ECO:0000256" key="6">
    <source>
        <dbReference type="ARBA" id="ARBA00023136"/>
    </source>
</evidence>
<dbReference type="AlphaFoldDB" id="A0A1Y1WEA9"/>
<dbReference type="PROSITE" id="PS00217">
    <property type="entry name" value="SUGAR_TRANSPORT_2"/>
    <property type="match status" value="1"/>
</dbReference>
<evidence type="ECO:0000256" key="5">
    <source>
        <dbReference type="ARBA" id="ARBA00022989"/>
    </source>
</evidence>
<dbReference type="SUPFAM" id="SSF103473">
    <property type="entry name" value="MFS general substrate transporter"/>
    <property type="match status" value="1"/>
</dbReference>
<evidence type="ECO:0000256" key="7">
    <source>
        <dbReference type="RuleBase" id="RU003346"/>
    </source>
</evidence>
<organism evidence="10 11">
    <name type="scientific">Linderina pennispora</name>
    <dbReference type="NCBI Taxonomy" id="61395"/>
    <lineage>
        <taxon>Eukaryota</taxon>
        <taxon>Fungi</taxon>
        <taxon>Fungi incertae sedis</taxon>
        <taxon>Zoopagomycota</taxon>
        <taxon>Kickxellomycotina</taxon>
        <taxon>Kickxellomycetes</taxon>
        <taxon>Kickxellales</taxon>
        <taxon>Kickxellaceae</taxon>
        <taxon>Linderina</taxon>
    </lineage>
</organism>
<dbReference type="GeneID" id="63801708"/>
<keyword evidence="4 8" id="KW-0812">Transmembrane</keyword>
<comment type="similarity">
    <text evidence="2 7">Belongs to the major facilitator superfamily. Sugar transporter (TC 2.A.1.1) family.</text>
</comment>
<evidence type="ECO:0000256" key="3">
    <source>
        <dbReference type="ARBA" id="ARBA00022448"/>
    </source>
</evidence>
<dbReference type="Proteomes" id="UP000193922">
    <property type="component" value="Unassembled WGS sequence"/>
</dbReference>
<dbReference type="EMBL" id="MCFD01000003">
    <property type="protein sequence ID" value="ORX71847.1"/>
    <property type="molecule type" value="Genomic_DNA"/>
</dbReference>
<keyword evidence="5 8" id="KW-1133">Transmembrane helix</keyword>
<dbReference type="Pfam" id="PF00083">
    <property type="entry name" value="Sugar_tr"/>
    <property type="match status" value="1"/>
</dbReference>
<dbReference type="InterPro" id="IPR020846">
    <property type="entry name" value="MFS_dom"/>
</dbReference>
<dbReference type="InterPro" id="IPR003663">
    <property type="entry name" value="Sugar/inositol_transpt"/>
</dbReference>
<feature type="transmembrane region" description="Helical" evidence="8">
    <location>
        <begin position="403"/>
        <end position="428"/>
    </location>
</feature>
<dbReference type="PANTHER" id="PTHR23503">
    <property type="entry name" value="SOLUTE CARRIER FAMILY 2"/>
    <property type="match status" value="1"/>
</dbReference>
<protein>
    <submittedName>
        <fullName evidence="10">General substrate transporter</fullName>
    </submittedName>
</protein>
<feature type="transmembrane region" description="Helical" evidence="8">
    <location>
        <begin position="317"/>
        <end position="340"/>
    </location>
</feature>
<evidence type="ECO:0000256" key="8">
    <source>
        <dbReference type="SAM" id="Phobius"/>
    </source>
</evidence>
<feature type="transmembrane region" description="Helical" evidence="8">
    <location>
        <begin position="123"/>
        <end position="143"/>
    </location>
</feature>
<evidence type="ECO:0000313" key="10">
    <source>
        <dbReference type="EMBL" id="ORX71847.1"/>
    </source>
</evidence>
<dbReference type="STRING" id="61395.A0A1Y1WEA9"/>
<feature type="transmembrane region" description="Helical" evidence="8">
    <location>
        <begin position="347"/>
        <end position="367"/>
    </location>
</feature>
<feature type="transmembrane region" description="Helical" evidence="8">
    <location>
        <begin position="373"/>
        <end position="396"/>
    </location>
</feature>
<keyword evidence="11" id="KW-1185">Reference proteome</keyword>
<dbReference type="InterPro" id="IPR045263">
    <property type="entry name" value="GLUT"/>
</dbReference>
<sequence length="507" mass="54672">MMTTDSRTLGVTRYQCFCAMMAALGSVNFGWNIGVINIPGDVIANCVTGEKHYDGPFPSCIPTGGTVWGVAVGCFALGALVGTVAGNPISDKYGRKFVLTWGPLLALGGALLLSLTTTLAQFIIGRIFVGFAAGFCNGALSVYVGEITTPRARNILGGTLQLATNVGILLSQTISLGLSRPPLWRILFAITGVIGVVTTLLFPVCVESPKWLVAQGRVEEARHALARLRRGADIELELQEMLDFDAQTKAQAEEVPKANVLDLVLGRTPDNLRHQFIVVCMIMMFQQMSGINAVIFYSTQIFNRTTKDNPADIPTTAQILTCVISIVATVFTFVGMLLGARFGRRSLMLVSHGSMALFCLLISIGSIKGVDALVITMVFLFNIFFNFGVGPLPWAAASEMTPAYAMTAMAAIGGAVNYAFTFAIGVFFPPMQDGLGDYTFVFFMGFNIAAFFFCLLFLPETKGRRVEDVVAEHSTGFHIVLGKRTRAYDVLSEDKVTQVVAKSSEFA</sequence>
<evidence type="ECO:0000256" key="2">
    <source>
        <dbReference type="ARBA" id="ARBA00010992"/>
    </source>
</evidence>
<dbReference type="PRINTS" id="PR00171">
    <property type="entry name" value="SUGRTRNSPORT"/>
</dbReference>
<feature type="transmembrane region" description="Helical" evidence="8">
    <location>
        <begin position="155"/>
        <end position="174"/>
    </location>
</feature>
<dbReference type="InterPro" id="IPR005829">
    <property type="entry name" value="Sugar_transporter_CS"/>
</dbReference>
<dbReference type="PROSITE" id="PS50850">
    <property type="entry name" value="MFS"/>
    <property type="match status" value="1"/>
</dbReference>
<name>A0A1Y1WEA9_9FUNG</name>
<comment type="subcellular location">
    <subcellularLocation>
        <location evidence="1">Membrane</location>
        <topology evidence="1">Multi-pass membrane protein</topology>
    </subcellularLocation>
</comment>
<feature type="domain" description="Major facilitator superfamily (MFS) profile" evidence="9">
    <location>
        <begin position="18"/>
        <end position="462"/>
    </location>
</feature>
<dbReference type="GO" id="GO:0015149">
    <property type="term" value="F:hexose transmembrane transporter activity"/>
    <property type="evidence" value="ECO:0007669"/>
    <property type="project" value="TreeGrafter"/>
</dbReference>
<dbReference type="InterPro" id="IPR005828">
    <property type="entry name" value="MFS_sugar_transport-like"/>
</dbReference>
<feature type="transmembrane region" description="Helical" evidence="8">
    <location>
        <begin position="440"/>
        <end position="458"/>
    </location>
</feature>
<keyword evidence="3 7" id="KW-0813">Transport</keyword>
<comment type="caution">
    <text evidence="10">The sequence shown here is derived from an EMBL/GenBank/DDBJ whole genome shotgun (WGS) entry which is preliminary data.</text>
</comment>
<reference evidence="10 11" key="1">
    <citation type="submission" date="2016-07" db="EMBL/GenBank/DDBJ databases">
        <title>Pervasive Adenine N6-methylation of Active Genes in Fungi.</title>
        <authorList>
            <consortium name="DOE Joint Genome Institute"/>
            <person name="Mondo S.J."/>
            <person name="Dannebaum R.O."/>
            <person name="Kuo R.C."/>
            <person name="Labutti K."/>
            <person name="Haridas S."/>
            <person name="Kuo A."/>
            <person name="Salamov A."/>
            <person name="Ahrendt S.R."/>
            <person name="Lipzen A."/>
            <person name="Sullivan W."/>
            <person name="Andreopoulos W.B."/>
            <person name="Clum A."/>
            <person name="Lindquist E."/>
            <person name="Daum C."/>
            <person name="Ramamoorthy G.K."/>
            <person name="Gryganskyi A."/>
            <person name="Culley D."/>
            <person name="Magnuson J.K."/>
            <person name="James T.Y."/>
            <person name="O'Malley M.A."/>
            <person name="Stajich J.E."/>
            <person name="Spatafora J.W."/>
            <person name="Visel A."/>
            <person name="Grigoriev I.V."/>
        </authorList>
    </citation>
    <scope>NUCLEOTIDE SEQUENCE [LARGE SCALE GENOMIC DNA]</scope>
    <source>
        <strain evidence="10 11">ATCC 12442</strain>
    </source>
</reference>
<dbReference type="InterPro" id="IPR036259">
    <property type="entry name" value="MFS_trans_sf"/>
</dbReference>
<feature type="transmembrane region" description="Helical" evidence="8">
    <location>
        <begin position="276"/>
        <end position="297"/>
    </location>
</feature>
<dbReference type="GO" id="GO:0016020">
    <property type="term" value="C:membrane"/>
    <property type="evidence" value="ECO:0007669"/>
    <property type="project" value="UniProtKB-SubCell"/>
</dbReference>
<dbReference type="RefSeq" id="XP_040745271.1">
    <property type="nucleotide sequence ID" value="XM_040885060.1"/>
</dbReference>
<dbReference type="Gene3D" id="1.20.1250.20">
    <property type="entry name" value="MFS general substrate transporter like domains"/>
    <property type="match status" value="1"/>
</dbReference>
<dbReference type="PANTHER" id="PTHR23503:SF8">
    <property type="entry name" value="FACILITATED GLUCOSE TRANSPORTER PROTEIN 1"/>
    <property type="match status" value="1"/>
</dbReference>
<evidence type="ECO:0000313" key="11">
    <source>
        <dbReference type="Proteomes" id="UP000193922"/>
    </source>
</evidence>
<evidence type="ECO:0000256" key="4">
    <source>
        <dbReference type="ARBA" id="ARBA00022692"/>
    </source>
</evidence>
<accession>A0A1Y1WEA9</accession>